<reference evidence="1" key="1">
    <citation type="submission" date="2020-04" db="EMBL/GenBank/DDBJ databases">
        <authorList>
            <person name="Chiriac C."/>
            <person name="Salcher M."/>
            <person name="Ghai R."/>
            <person name="Kavagutti S V."/>
        </authorList>
    </citation>
    <scope>NUCLEOTIDE SEQUENCE</scope>
</reference>
<dbReference type="EMBL" id="LR796423">
    <property type="protein sequence ID" value="CAB4143703.1"/>
    <property type="molecule type" value="Genomic_DNA"/>
</dbReference>
<evidence type="ECO:0000313" key="1">
    <source>
        <dbReference type="EMBL" id="CAB4143703.1"/>
    </source>
</evidence>
<gene>
    <name evidence="1" type="ORF">UFOVP447_213</name>
</gene>
<protein>
    <submittedName>
        <fullName evidence="1">Uncharacterized protein</fullName>
    </submittedName>
</protein>
<name>A0A6J5MEB6_9CAUD</name>
<proteinExistence type="predicted"/>
<sequence>MMNYKLVPNGIAAVPNTSGKFAGPVYDILETTTDQIVAEGISGHNGEAKNLCRKLNMGGGFDGNTPSFFLARIPRRAYLNENDEVE</sequence>
<accession>A0A6J5MEB6</accession>
<organism evidence="1">
    <name type="scientific">uncultured Caudovirales phage</name>
    <dbReference type="NCBI Taxonomy" id="2100421"/>
    <lineage>
        <taxon>Viruses</taxon>
        <taxon>Duplodnaviria</taxon>
        <taxon>Heunggongvirae</taxon>
        <taxon>Uroviricota</taxon>
        <taxon>Caudoviricetes</taxon>
        <taxon>Peduoviridae</taxon>
        <taxon>Maltschvirus</taxon>
        <taxon>Maltschvirus maltsch</taxon>
    </lineage>
</organism>